<organism evidence="4 5">
    <name type="scientific">Aminithiophilus ramosus</name>
    <dbReference type="NCBI Taxonomy" id="3029084"/>
    <lineage>
        <taxon>Bacteria</taxon>
        <taxon>Thermotogati</taxon>
        <taxon>Synergistota</taxon>
        <taxon>Synergistia</taxon>
        <taxon>Synergistales</taxon>
        <taxon>Aminithiophilaceae</taxon>
        <taxon>Aminithiophilus</taxon>
    </lineage>
</organism>
<dbReference type="InterPro" id="IPR001453">
    <property type="entry name" value="MoaB/Mog_dom"/>
</dbReference>
<gene>
    <name evidence="4" type="ORF">KAR29_06760</name>
</gene>
<dbReference type="InterPro" id="IPR036425">
    <property type="entry name" value="MoaB/Mog-like_dom_sf"/>
</dbReference>
<keyword evidence="5" id="KW-1185">Reference proteome</keyword>
<protein>
    <submittedName>
        <fullName evidence="4">MogA/MoaB family molybdenum cofactor biosynthesis protein</fullName>
    </submittedName>
</protein>
<dbReference type="NCBIfam" id="TIGR00177">
    <property type="entry name" value="molyb_syn"/>
    <property type="match status" value="1"/>
</dbReference>
<evidence type="ECO:0000259" key="3">
    <source>
        <dbReference type="SMART" id="SM00852"/>
    </source>
</evidence>
<dbReference type="AlphaFoldDB" id="A0A9Q7ATA8"/>
<evidence type="ECO:0000256" key="1">
    <source>
        <dbReference type="ARBA" id="ARBA00005046"/>
    </source>
</evidence>
<accession>A0A9Q7ATA8</accession>
<dbReference type="PROSITE" id="PS01078">
    <property type="entry name" value="MOCF_BIOSYNTHESIS_1"/>
    <property type="match status" value="1"/>
</dbReference>
<dbReference type="SUPFAM" id="SSF53218">
    <property type="entry name" value="Molybdenum cofactor biosynthesis proteins"/>
    <property type="match status" value="1"/>
</dbReference>
<dbReference type="InterPro" id="IPR051920">
    <property type="entry name" value="MPT_Adenylyltrnsfr/MoaC-Rel"/>
</dbReference>
<evidence type="ECO:0000313" key="4">
    <source>
        <dbReference type="EMBL" id="QTX33546.1"/>
    </source>
</evidence>
<dbReference type="Proteomes" id="UP000671879">
    <property type="component" value="Chromosome"/>
</dbReference>
<dbReference type="InterPro" id="IPR008284">
    <property type="entry name" value="MoCF_biosynth_CS"/>
</dbReference>
<name>A0A9Q7ATA8_9BACT</name>
<proteinExistence type="predicted"/>
<dbReference type="SMART" id="SM00852">
    <property type="entry name" value="MoCF_biosynth"/>
    <property type="match status" value="1"/>
</dbReference>
<dbReference type="Pfam" id="PF00994">
    <property type="entry name" value="MoCF_biosynth"/>
    <property type="match status" value="1"/>
</dbReference>
<feature type="domain" description="MoaB/Mog" evidence="3">
    <location>
        <begin position="111"/>
        <end position="254"/>
    </location>
</feature>
<evidence type="ECO:0000313" key="5">
    <source>
        <dbReference type="Proteomes" id="UP000671879"/>
    </source>
</evidence>
<keyword evidence="2" id="KW-0501">Molybdenum cofactor biosynthesis</keyword>
<reference evidence="5" key="1">
    <citation type="submission" date="2021-04" db="EMBL/GenBank/DDBJ databases">
        <title>A novel Synergistetes isolate from a pyrite-forming mixed culture.</title>
        <authorList>
            <person name="Bunk B."/>
            <person name="Sproer C."/>
            <person name="Spring S."/>
            <person name="Pester M."/>
        </authorList>
    </citation>
    <scope>NUCLEOTIDE SEQUENCE [LARGE SCALE GENOMIC DNA]</scope>
    <source>
        <strain evidence="5">J.5.4.2-T.3.5.2</strain>
    </source>
</reference>
<dbReference type="Gene3D" id="3.40.980.10">
    <property type="entry name" value="MoaB/Mog-like domain"/>
    <property type="match status" value="1"/>
</dbReference>
<comment type="pathway">
    <text evidence="1">Cofactor biosynthesis; molybdopterin biosynthesis.</text>
</comment>
<sequence>MRINRIHSIGSGDFGISYLHKKSSGKTSVNGKDMDIYIKNSGDAMPDVTEGLVITVKKNLVLFDGYFLAFPEGDPLLSVHSCAEGFFVKVIRPGFISVCQSISLWRPIMSSVLTVSDKGSRGEREDRSGPALIDMLSDIGSIFQNRAIVPDEKEIIRSKIVEWTEAGSNLILLTGGTGVSRRDVTPEAVLSLTDRVIPGIGEAMRSKTASSKATAFLSRGLAATYRDALIVALPGSERGAKECFAAVAPILRHAVETLCGWAGECGESRRHR</sequence>
<dbReference type="EMBL" id="CP072943">
    <property type="protein sequence ID" value="QTX33546.1"/>
    <property type="molecule type" value="Genomic_DNA"/>
</dbReference>
<dbReference type="KEGG" id="aram:KAR29_06760"/>
<dbReference type="RefSeq" id="WP_274374830.1">
    <property type="nucleotide sequence ID" value="NZ_CP072943.1"/>
</dbReference>
<dbReference type="PANTHER" id="PTHR43764:SF1">
    <property type="entry name" value="MOLYBDOPTERIN MOLYBDOTRANSFERASE"/>
    <property type="match status" value="1"/>
</dbReference>
<dbReference type="PANTHER" id="PTHR43764">
    <property type="entry name" value="MOLYBDENUM COFACTOR BIOSYNTHESIS"/>
    <property type="match status" value="1"/>
</dbReference>
<evidence type="ECO:0000256" key="2">
    <source>
        <dbReference type="ARBA" id="ARBA00023150"/>
    </source>
</evidence>
<dbReference type="CDD" id="cd00886">
    <property type="entry name" value="MogA_MoaB"/>
    <property type="match status" value="1"/>
</dbReference>
<dbReference type="GO" id="GO:0006777">
    <property type="term" value="P:Mo-molybdopterin cofactor biosynthetic process"/>
    <property type="evidence" value="ECO:0007669"/>
    <property type="project" value="UniProtKB-KW"/>
</dbReference>